<evidence type="ECO:0000259" key="7">
    <source>
        <dbReference type="PROSITE" id="PS50089"/>
    </source>
</evidence>
<dbReference type="InterPro" id="IPR001841">
    <property type="entry name" value="Znf_RING"/>
</dbReference>
<dbReference type="Gene3D" id="3.30.40.10">
    <property type="entry name" value="Zinc/RING finger domain, C3HC4 (zinc finger)"/>
    <property type="match status" value="1"/>
</dbReference>
<sequence>MGFGRQLRARSESSGLEHLNYHGCKALILKKEALAATKMLEEEVARINDVFIAEESRCQDRFSELERHRIKTGTYPIGALPALTQSVVTLMNYGRWNYVAVMRLFRLAETCHCYIRGTAHHVLNDAYFYRSLGPARILCRLPRRTVDTRNLSDPAVLDLAPDEDDQHLPASPGESETAGDAINQTEELGPLSALDDDCPICLSDRMLDPCMCSCGHVFCYECITQTERQCPICRKHHFQTFAMLGSGDIISAERQRQDETWLHAAWGYGRDTLWYLLLTVVLMPFLLFVFGVGFVWSVGRSAICVVLGVKHEFPAPFRYARFPFLAPQYVNTAPPPWTTPALWQA</sequence>
<organism evidence="8 9">
    <name type="scientific">Monosiga brevicollis</name>
    <name type="common">Choanoflagellate</name>
    <dbReference type="NCBI Taxonomy" id="81824"/>
    <lineage>
        <taxon>Eukaryota</taxon>
        <taxon>Choanoflagellata</taxon>
        <taxon>Craspedida</taxon>
        <taxon>Salpingoecidae</taxon>
        <taxon>Monosiga</taxon>
    </lineage>
</organism>
<keyword evidence="6" id="KW-0812">Transmembrane</keyword>
<evidence type="ECO:0000256" key="6">
    <source>
        <dbReference type="SAM" id="Phobius"/>
    </source>
</evidence>
<evidence type="ECO:0000256" key="5">
    <source>
        <dbReference type="SAM" id="MobiDB-lite"/>
    </source>
</evidence>
<keyword evidence="9" id="KW-1185">Reference proteome</keyword>
<name>A9V9R2_MONBE</name>
<dbReference type="PROSITE" id="PS50089">
    <property type="entry name" value="ZF_RING_2"/>
    <property type="match status" value="1"/>
</dbReference>
<dbReference type="RefSeq" id="XP_001749483.1">
    <property type="nucleotide sequence ID" value="XM_001749431.1"/>
</dbReference>
<dbReference type="InterPro" id="IPR017907">
    <property type="entry name" value="Znf_RING_CS"/>
</dbReference>
<dbReference type="AlphaFoldDB" id="A9V9R2"/>
<feature type="region of interest" description="Disordered" evidence="5">
    <location>
        <begin position="156"/>
        <end position="178"/>
    </location>
</feature>
<accession>A9V9R2</accession>
<keyword evidence="6" id="KW-1133">Transmembrane helix</keyword>
<keyword evidence="2 4" id="KW-0863">Zinc-finger</keyword>
<feature type="domain" description="RING-type" evidence="7">
    <location>
        <begin position="198"/>
        <end position="234"/>
    </location>
</feature>
<dbReference type="PROSITE" id="PS00518">
    <property type="entry name" value="ZF_RING_1"/>
    <property type="match status" value="1"/>
</dbReference>
<dbReference type="GeneID" id="5894752"/>
<evidence type="ECO:0000313" key="9">
    <source>
        <dbReference type="Proteomes" id="UP000001357"/>
    </source>
</evidence>
<keyword evidence="6" id="KW-0472">Membrane</keyword>
<keyword evidence="1" id="KW-0479">Metal-binding</keyword>
<protein>
    <recommendedName>
        <fullName evidence="7">RING-type domain-containing protein</fullName>
    </recommendedName>
</protein>
<dbReference type="SMART" id="SM00184">
    <property type="entry name" value="RING"/>
    <property type="match status" value="1"/>
</dbReference>
<proteinExistence type="predicted"/>
<evidence type="ECO:0000256" key="4">
    <source>
        <dbReference type="PROSITE-ProRule" id="PRU00175"/>
    </source>
</evidence>
<feature type="transmembrane region" description="Helical" evidence="6">
    <location>
        <begin position="273"/>
        <end position="296"/>
    </location>
</feature>
<keyword evidence="3" id="KW-0862">Zinc</keyword>
<dbReference type="InParanoid" id="A9V9R2"/>
<dbReference type="GO" id="GO:0008270">
    <property type="term" value="F:zinc ion binding"/>
    <property type="evidence" value="ECO:0007669"/>
    <property type="project" value="UniProtKB-KW"/>
</dbReference>
<evidence type="ECO:0000256" key="2">
    <source>
        <dbReference type="ARBA" id="ARBA00022771"/>
    </source>
</evidence>
<dbReference type="SUPFAM" id="SSF57850">
    <property type="entry name" value="RING/U-box"/>
    <property type="match status" value="1"/>
</dbReference>
<evidence type="ECO:0000256" key="3">
    <source>
        <dbReference type="ARBA" id="ARBA00022833"/>
    </source>
</evidence>
<dbReference type="EMBL" id="CH991571">
    <property type="protein sequence ID" value="EDQ85768.1"/>
    <property type="molecule type" value="Genomic_DNA"/>
</dbReference>
<evidence type="ECO:0000256" key="1">
    <source>
        <dbReference type="ARBA" id="ARBA00022723"/>
    </source>
</evidence>
<gene>
    <name evidence="8" type="ORF">MONBRDRAFT_11600</name>
</gene>
<dbReference type="InterPro" id="IPR013083">
    <property type="entry name" value="Znf_RING/FYVE/PHD"/>
</dbReference>
<reference evidence="8 9" key="1">
    <citation type="journal article" date="2008" name="Nature">
        <title>The genome of the choanoflagellate Monosiga brevicollis and the origin of metazoans.</title>
        <authorList>
            <consortium name="JGI Sequencing"/>
            <person name="King N."/>
            <person name="Westbrook M.J."/>
            <person name="Young S.L."/>
            <person name="Kuo A."/>
            <person name="Abedin M."/>
            <person name="Chapman J."/>
            <person name="Fairclough S."/>
            <person name="Hellsten U."/>
            <person name="Isogai Y."/>
            <person name="Letunic I."/>
            <person name="Marr M."/>
            <person name="Pincus D."/>
            <person name="Putnam N."/>
            <person name="Rokas A."/>
            <person name="Wright K.J."/>
            <person name="Zuzow R."/>
            <person name="Dirks W."/>
            <person name="Good M."/>
            <person name="Goodstein D."/>
            <person name="Lemons D."/>
            <person name="Li W."/>
            <person name="Lyons J.B."/>
            <person name="Morris A."/>
            <person name="Nichols S."/>
            <person name="Richter D.J."/>
            <person name="Salamov A."/>
            <person name="Bork P."/>
            <person name="Lim W.A."/>
            <person name="Manning G."/>
            <person name="Miller W.T."/>
            <person name="McGinnis W."/>
            <person name="Shapiro H."/>
            <person name="Tjian R."/>
            <person name="Grigoriev I.V."/>
            <person name="Rokhsar D."/>
        </authorList>
    </citation>
    <scope>NUCLEOTIDE SEQUENCE [LARGE SCALE GENOMIC DNA]</scope>
    <source>
        <strain evidence="9">MX1 / ATCC 50154</strain>
    </source>
</reference>
<evidence type="ECO:0000313" key="8">
    <source>
        <dbReference type="EMBL" id="EDQ85768.1"/>
    </source>
</evidence>
<dbReference type="Proteomes" id="UP000001357">
    <property type="component" value="Unassembled WGS sequence"/>
</dbReference>
<dbReference type="KEGG" id="mbr:MONBRDRAFT_11600"/>